<dbReference type="GO" id="GO:0005737">
    <property type="term" value="C:cytoplasm"/>
    <property type="evidence" value="ECO:0007669"/>
    <property type="project" value="InterPro"/>
</dbReference>
<organism evidence="6 7">
    <name type="scientific">Aquicella siphonis</name>
    <dbReference type="NCBI Taxonomy" id="254247"/>
    <lineage>
        <taxon>Bacteria</taxon>
        <taxon>Pseudomonadati</taxon>
        <taxon>Pseudomonadota</taxon>
        <taxon>Gammaproteobacteria</taxon>
        <taxon>Legionellales</taxon>
        <taxon>Coxiellaceae</taxon>
        <taxon>Aquicella</taxon>
    </lineage>
</organism>
<evidence type="ECO:0000256" key="1">
    <source>
        <dbReference type="ARBA" id="ARBA00022552"/>
    </source>
</evidence>
<name>A0A5E4PJ85_9COXI</name>
<dbReference type="InterPro" id="IPR017244">
    <property type="entry name" value="23SrRNA_methyltr_KL"/>
</dbReference>
<keyword evidence="3 6" id="KW-0808">Transferase</keyword>
<keyword evidence="2 6" id="KW-0489">Methyltransferase</keyword>
<dbReference type="GO" id="GO:0003723">
    <property type="term" value="F:RNA binding"/>
    <property type="evidence" value="ECO:0007669"/>
    <property type="project" value="UniProtKB-UniRule"/>
</dbReference>
<dbReference type="GO" id="GO:0008990">
    <property type="term" value="F:rRNA (guanine-N2-)-methyltransferase activity"/>
    <property type="evidence" value="ECO:0007669"/>
    <property type="project" value="InterPro"/>
</dbReference>
<dbReference type="Pfam" id="PF02926">
    <property type="entry name" value="THUMP"/>
    <property type="match status" value="1"/>
</dbReference>
<proteinExistence type="predicted"/>
<dbReference type="EMBL" id="LR699119">
    <property type="protein sequence ID" value="VVC76442.1"/>
    <property type="molecule type" value="Genomic_DNA"/>
</dbReference>
<dbReference type="PROSITE" id="PS00092">
    <property type="entry name" value="N6_MTASE"/>
    <property type="match status" value="1"/>
</dbReference>
<dbReference type="InterPro" id="IPR002052">
    <property type="entry name" value="DNA_methylase_N6_adenine_CS"/>
</dbReference>
<accession>A0A5E4PJ85</accession>
<keyword evidence="1" id="KW-0698">rRNA processing</keyword>
<dbReference type="Proteomes" id="UP000324194">
    <property type="component" value="Chromosome 1"/>
</dbReference>
<dbReference type="AlphaFoldDB" id="A0A5E4PJ85"/>
<evidence type="ECO:0000259" key="5">
    <source>
        <dbReference type="PROSITE" id="PS51165"/>
    </source>
</evidence>
<evidence type="ECO:0000256" key="2">
    <source>
        <dbReference type="ARBA" id="ARBA00022603"/>
    </source>
</evidence>
<keyword evidence="4" id="KW-0694">RNA-binding</keyword>
<dbReference type="InterPro" id="IPR004114">
    <property type="entry name" value="THUMP_dom"/>
</dbReference>
<dbReference type="InterPro" id="IPR000241">
    <property type="entry name" value="RlmKL-like_Mtase"/>
</dbReference>
<keyword evidence="7" id="KW-1185">Reference proteome</keyword>
<feature type="domain" description="THUMP" evidence="5">
    <location>
        <begin position="50"/>
        <end position="161"/>
    </location>
</feature>
<dbReference type="InterPro" id="IPR054170">
    <property type="entry name" value="RlmL_1st"/>
</dbReference>
<dbReference type="PROSITE" id="PS01261">
    <property type="entry name" value="UPF0020"/>
    <property type="match status" value="1"/>
</dbReference>
<reference evidence="6 7" key="1">
    <citation type="submission" date="2019-08" db="EMBL/GenBank/DDBJ databases">
        <authorList>
            <person name="Guy L."/>
        </authorList>
    </citation>
    <scope>NUCLEOTIDE SEQUENCE [LARGE SCALE GENOMIC DNA]</scope>
    <source>
        <strain evidence="6 7">SGT-108</strain>
    </source>
</reference>
<dbReference type="RefSeq" id="WP_172622798.1">
    <property type="nucleotide sequence ID" value="NZ_LR699119.1"/>
</dbReference>
<dbReference type="InterPro" id="IPR053943">
    <property type="entry name" value="RlmKL-like_Mtase_CS"/>
</dbReference>
<gene>
    <name evidence="6" type="primary">rlmL</name>
    <name evidence="6" type="ORF">AQUSIP_17550</name>
</gene>
<evidence type="ECO:0000313" key="6">
    <source>
        <dbReference type="EMBL" id="VVC76442.1"/>
    </source>
</evidence>
<protein>
    <submittedName>
        <fullName evidence="6">Ribosomal RNA large subunit methyltransferase K/L</fullName>
    </submittedName>
</protein>
<evidence type="ECO:0000256" key="3">
    <source>
        <dbReference type="ARBA" id="ARBA00022679"/>
    </source>
</evidence>
<dbReference type="SUPFAM" id="SSF53335">
    <property type="entry name" value="S-adenosyl-L-methionine-dependent methyltransferases"/>
    <property type="match status" value="1"/>
</dbReference>
<dbReference type="CDD" id="cd11715">
    <property type="entry name" value="THUMP_AdoMetMT"/>
    <property type="match status" value="1"/>
</dbReference>
<dbReference type="Pfam" id="PF22020">
    <property type="entry name" value="RlmL_1st"/>
    <property type="match status" value="1"/>
</dbReference>
<dbReference type="Gene3D" id="3.40.50.150">
    <property type="entry name" value="Vaccinia Virus protein VP39"/>
    <property type="match status" value="1"/>
</dbReference>
<sequence>MTSANTLPYRLFATTPKGLELLLVEELRTLGANNAAEKLAGVAFSGDLQLAYRVCLWSRLANRILLSLTKVPASSPDELYAGVRTIDWSEHINPHGTLAVQFVASQSNMTHTLFGAQKVKDAIVDQLREKFGVRPDISRERPDVCVYVYLHRNEAEISLDLSGESLHRRGYRLVSGSAPLKENLAAAILLRAGWPEIAKNGGALLDPMCGSGTLLIEAAQMAADTAPGLGREYFGFLGWKKHRKAVWETIWADAENRKAAGMKRLPEIAGYDHDPISIRIAFENIERAGLLGKVHVERRELSVFAPEPQFKPGLVVANPPYGERLGDRETLQPLYQLLAERLKLCFTGWKAAVFTGNPELGKQMGLRAKRYYALFNGPIPCKLLLFDVLPAYFIDRSPAADNERRVRAAQKAVSGQDPQAAQMFINRLRKNLKHLKRQAARRGETSYRVYDADLPEYAFVIDITEAGVMVGEYEAPKTIPEDKVLRRRNEILAVLPEILEIAPARIFFNVIPRPR</sequence>
<dbReference type="GO" id="GO:0070043">
    <property type="term" value="F:rRNA (guanine-N7-)-methyltransferase activity"/>
    <property type="evidence" value="ECO:0007669"/>
    <property type="project" value="TreeGrafter"/>
</dbReference>
<dbReference type="Gene3D" id="3.30.2130.30">
    <property type="match status" value="1"/>
</dbReference>
<dbReference type="Pfam" id="PF01170">
    <property type="entry name" value="UPF0020"/>
    <property type="match status" value="1"/>
</dbReference>
<dbReference type="NCBIfam" id="NF008748">
    <property type="entry name" value="PRK11783.1"/>
    <property type="match status" value="1"/>
</dbReference>
<evidence type="ECO:0000256" key="4">
    <source>
        <dbReference type="PROSITE-ProRule" id="PRU00529"/>
    </source>
</evidence>
<dbReference type="PANTHER" id="PTHR47313">
    <property type="entry name" value="RIBOSOMAL RNA LARGE SUBUNIT METHYLTRANSFERASE K/L"/>
    <property type="match status" value="1"/>
</dbReference>
<dbReference type="PANTHER" id="PTHR47313:SF1">
    <property type="entry name" value="RIBOSOMAL RNA LARGE SUBUNIT METHYLTRANSFERASE K_L"/>
    <property type="match status" value="1"/>
</dbReference>
<dbReference type="PROSITE" id="PS51165">
    <property type="entry name" value="THUMP"/>
    <property type="match status" value="1"/>
</dbReference>
<dbReference type="SMART" id="SM00981">
    <property type="entry name" value="THUMP"/>
    <property type="match status" value="1"/>
</dbReference>
<dbReference type="KEGG" id="asip:AQUSIP_17550"/>
<evidence type="ECO:0000313" key="7">
    <source>
        <dbReference type="Proteomes" id="UP000324194"/>
    </source>
</evidence>
<dbReference type="Gene3D" id="3.30.750.80">
    <property type="entry name" value="RNA methyltransferase domain (HRMD) like"/>
    <property type="match status" value="1"/>
</dbReference>
<dbReference type="InterPro" id="IPR029063">
    <property type="entry name" value="SAM-dependent_MTases_sf"/>
</dbReference>
<dbReference type="PIRSF" id="PIRSF037618">
    <property type="entry name" value="RNA_Mtase_bacteria_prd"/>
    <property type="match status" value="1"/>
</dbReference>